<comment type="caution">
    <text evidence="1">The sequence shown here is derived from an EMBL/GenBank/DDBJ whole genome shotgun (WGS) entry which is preliminary data.</text>
</comment>
<name>A0ABU6CVG9_9GAMM</name>
<keyword evidence="2" id="KW-1185">Reference proteome</keyword>
<reference evidence="2" key="1">
    <citation type="submission" date="2023-07" db="EMBL/GenBank/DDBJ databases">
        <title>The carbon used by Thiothrix.</title>
        <authorList>
            <person name="Chen L."/>
        </authorList>
    </citation>
    <scope>NUCLEOTIDE SEQUENCE [LARGE SCALE GENOMIC DNA]</scope>
</reference>
<accession>A0ABU6CVG9</accession>
<gene>
    <name evidence="1" type="ORF">VSS37_03535</name>
</gene>
<protein>
    <submittedName>
        <fullName evidence="1">Uncharacterized protein</fullName>
    </submittedName>
</protein>
<proteinExistence type="predicted"/>
<evidence type="ECO:0000313" key="2">
    <source>
        <dbReference type="Proteomes" id="UP001308005"/>
    </source>
</evidence>
<evidence type="ECO:0000313" key="1">
    <source>
        <dbReference type="EMBL" id="MEB4590043.1"/>
    </source>
</evidence>
<organism evidence="1 2">
    <name type="scientific">Candidatus Thiothrix phosphatis</name>
    <dbReference type="NCBI Taxonomy" id="3112415"/>
    <lineage>
        <taxon>Bacteria</taxon>
        <taxon>Pseudomonadati</taxon>
        <taxon>Pseudomonadota</taxon>
        <taxon>Gammaproteobacteria</taxon>
        <taxon>Thiotrichales</taxon>
        <taxon>Thiotrichaceae</taxon>
        <taxon>Thiothrix</taxon>
    </lineage>
</organism>
<dbReference type="RefSeq" id="WP_324693275.1">
    <property type="nucleotide sequence ID" value="NZ_JAYMYJ010000029.1"/>
</dbReference>
<dbReference type="EMBL" id="JAYMYJ010000029">
    <property type="protein sequence ID" value="MEB4590043.1"/>
    <property type="molecule type" value="Genomic_DNA"/>
</dbReference>
<sequence>MQSKTITPPPGNEITCKADIYGCEMPENMPVSITLHPDNDGSGLYVRIRHADSSPLAGLDLTHDQAERLKNALEWALVNAHAKRIKANMPGGE</sequence>
<dbReference type="Proteomes" id="UP001308005">
    <property type="component" value="Unassembled WGS sequence"/>
</dbReference>